<dbReference type="AlphaFoldDB" id="F5J3V2"/>
<keyword evidence="3" id="KW-1185">Reference proteome</keyword>
<dbReference type="EMBL" id="ADLV01000056">
    <property type="protein sequence ID" value="EGJ99605.1"/>
    <property type="molecule type" value="Genomic_DNA"/>
</dbReference>
<accession>F5J3V2</accession>
<dbReference type="InterPro" id="IPR029044">
    <property type="entry name" value="Nucleotide-diphossugar_trans"/>
</dbReference>
<dbReference type="InterPro" id="IPR001173">
    <property type="entry name" value="Glyco_trans_2-like"/>
</dbReference>
<dbReference type="CDD" id="cd00761">
    <property type="entry name" value="Glyco_tranf_GTA_type"/>
    <property type="match status" value="1"/>
</dbReference>
<dbReference type="PANTHER" id="PTHR43685:SF2">
    <property type="entry name" value="GLYCOSYLTRANSFERASE 2-LIKE DOMAIN-CONTAINING PROTEIN"/>
    <property type="match status" value="1"/>
</dbReference>
<dbReference type="STRING" id="742766.HMPREF9455_04019"/>
<comment type="caution">
    <text evidence="2">The sequence shown here is derived from an EMBL/GenBank/DDBJ whole genome shotgun (WGS) entry which is preliminary data.</text>
</comment>
<organism evidence="2 3">
    <name type="scientific">Dysgonomonas gadei ATCC BAA-286</name>
    <dbReference type="NCBI Taxonomy" id="742766"/>
    <lineage>
        <taxon>Bacteria</taxon>
        <taxon>Pseudomonadati</taxon>
        <taxon>Bacteroidota</taxon>
        <taxon>Bacteroidia</taxon>
        <taxon>Bacteroidales</taxon>
        <taxon>Dysgonomonadaceae</taxon>
        <taxon>Dysgonomonas</taxon>
    </lineage>
</organism>
<evidence type="ECO:0000259" key="1">
    <source>
        <dbReference type="Pfam" id="PF00535"/>
    </source>
</evidence>
<sequence length="614" mass="71406">MKDGFSVIMPTYNQSSFIRRAILSLYTQTYTNWELIIINDGCTDETELFISDFLVNPQIRYVKNNNNQGLGYAINQGLDIAGYSYIAYLPSDDFYDRDHLESLKGRLDESEDIILAFSGVRYDESGNPGFLLYRQSEGVRLNYNLLLVQTAHKNTKDRWVEREEYVSDDLFFTFWKKLTGKGIFVPTKKATCEWTSHPNQRHKITGEKFGGGLNRYRHYYKVQEPIMYRATNYKTIDENLIYKPFRAKKELSDGYLTILLVGDLAYNSERVYAFEEAGHKLYGLWAKPAFCYSTIGPLPFGYVEDIPYENWQERVKGLKPDVIYAQLSTGAIDIAHEVMKANTGIPFIWHFKESPHEAMKSGLWNKLIELYTYADGRMYLNEEVKEWFELFVPFHSLSRPVYILDPELPKRNCFNGEFSEKLSESDGAIHTVNVGRIIGLTPSDMHFLAQNNIHVHVYNENHISEEAMLSHYRNAAPNHFHVEPHVSQFGWVKEFSKYDAGWLHSFDSLNCNSLMRASWADLNIPARISTLAAAGIPMIQKNNPDHIVSMRNYVKDHNVGIFYKTLDELVIQLKNKNKLAQIERNVHSERLKFTYDYHIPYIIEFFREVINKTK</sequence>
<dbReference type="Gene3D" id="3.90.550.10">
    <property type="entry name" value="Spore Coat Polysaccharide Biosynthesis Protein SpsA, Chain A"/>
    <property type="match status" value="1"/>
</dbReference>
<protein>
    <recommendedName>
        <fullName evidence="1">Glycosyltransferase 2-like domain-containing protein</fullName>
    </recommendedName>
</protein>
<dbReference type="InterPro" id="IPR050834">
    <property type="entry name" value="Glycosyltransf_2"/>
</dbReference>
<dbReference type="Pfam" id="PF00535">
    <property type="entry name" value="Glycos_transf_2"/>
    <property type="match status" value="1"/>
</dbReference>
<dbReference type="Proteomes" id="UP000004913">
    <property type="component" value="Unassembled WGS sequence"/>
</dbReference>
<dbReference type="eggNOG" id="COG0463">
    <property type="taxonomic scope" value="Bacteria"/>
</dbReference>
<evidence type="ECO:0000313" key="3">
    <source>
        <dbReference type="Proteomes" id="UP000004913"/>
    </source>
</evidence>
<gene>
    <name evidence="2" type="ORF">HMPREF9455_04019</name>
</gene>
<dbReference type="OrthoDB" id="9810303at2"/>
<evidence type="ECO:0000313" key="2">
    <source>
        <dbReference type="EMBL" id="EGJ99605.1"/>
    </source>
</evidence>
<dbReference type="Gene3D" id="3.40.50.2000">
    <property type="entry name" value="Glycogen Phosphorylase B"/>
    <property type="match status" value="1"/>
</dbReference>
<reference evidence="2 3" key="1">
    <citation type="submission" date="2011-04" db="EMBL/GenBank/DDBJ databases">
        <title>The Genome Sequence of Dysgonomonas gadei ATCC BAA-286.</title>
        <authorList>
            <consortium name="The Broad Institute Genome Sequencing Platform"/>
            <person name="Earl A."/>
            <person name="Ward D."/>
            <person name="Feldgarden M."/>
            <person name="Gevers D."/>
            <person name="Pudlo N."/>
            <person name="Martens E."/>
            <person name="Allen-Vercoe E."/>
            <person name="Young S.K."/>
            <person name="Zeng Q."/>
            <person name="Gargeya S."/>
            <person name="Fitzgerald M."/>
            <person name="Haas B."/>
            <person name="Abouelleil A."/>
            <person name="Alvarado L."/>
            <person name="Arachchi H.M."/>
            <person name="Berlin A."/>
            <person name="Brown A."/>
            <person name="Chapman S.B."/>
            <person name="Chen Z."/>
            <person name="Dunbar C."/>
            <person name="Freedman E."/>
            <person name="Gearin G."/>
            <person name="Gellesch M."/>
            <person name="Goldberg J."/>
            <person name="Griggs A."/>
            <person name="Gujja S."/>
            <person name="Heiman D."/>
            <person name="Howarth C."/>
            <person name="Larson L."/>
            <person name="Lui A."/>
            <person name="MacDonald P.J.P."/>
            <person name="Mehta T."/>
            <person name="Montmayeur A."/>
            <person name="Murphy C."/>
            <person name="Neiman D."/>
            <person name="Pearson M."/>
            <person name="Priest M."/>
            <person name="Roberts A."/>
            <person name="Saif S."/>
            <person name="Shea T."/>
            <person name="Shenoy N."/>
            <person name="Sisk P."/>
            <person name="Stolte C."/>
            <person name="Sykes S."/>
            <person name="Yandava C."/>
            <person name="Wortman J."/>
            <person name="Nusbaum C."/>
            <person name="Birren B."/>
        </authorList>
    </citation>
    <scope>NUCLEOTIDE SEQUENCE [LARGE SCALE GENOMIC DNA]</scope>
    <source>
        <strain evidence="2 3">ATCC BAA-286</strain>
    </source>
</reference>
<dbReference type="HOGENOM" id="CLU_454013_0_0_10"/>
<feature type="domain" description="Glycosyltransferase 2-like" evidence="1">
    <location>
        <begin position="6"/>
        <end position="133"/>
    </location>
</feature>
<name>F5J3V2_9BACT</name>
<dbReference type="SUPFAM" id="SSF53448">
    <property type="entry name" value="Nucleotide-diphospho-sugar transferases"/>
    <property type="match status" value="1"/>
</dbReference>
<proteinExistence type="predicted"/>
<dbReference type="PANTHER" id="PTHR43685">
    <property type="entry name" value="GLYCOSYLTRANSFERASE"/>
    <property type="match status" value="1"/>
</dbReference>
<dbReference type="RefSeq" id="WP_006801555.1">
    <property type="nucleotide sequence ID" value="NZ_GL891994.1"/>
</dbReference>